<gene>
    <name evidence="2" type="ORF">PPTG_21705</name>
</gene>
<evidence type="ECO:0000313" key="2">
    <source>
        <dbReference type="EMBL" id="ETN17879.1"/>
    </source>
</evidence>
<name>W2QZK7_PHYN3</name>
<feature type="region of interest" description="Disordered" evidence="1">
    <location>
        <begin position="31"/>
        <end position="56"/>
    </location>
</feature>
<dbReference type="OMA" id="CIARNHD"/>
<dbReference type="VEuPathDB" id="FungiDB:PPTG_21705"/>
<dbReference type="AlphaFoldDB" id="W2QZK7"/>
<protein>
    <submittedName>
        <fullName evidence="2">Uncharacterized protein</fullName>
    </submittedName>
</protein>
<evidence type="ECO:0000256" key="1">
    <source>
        <dbReference type="SAM" id="MobiDB-lite"/>
    </source>
</evidence>
<dbReference type="GeneID" id="20190304"/>
<dbReference type="EMBL" id="KI669567">
    <property type="protein sequence ID" value="ETN17879.1"/>
    <property type="molecule type" value="Genomic_DNA"/>
</dbReference>
<organism evidence="2 3">
    <name type="scientific">Phytophthora nicotianae (strain INRA-310)</name>
    <name type="common">Phytophthora parasitica</name>
    <dbReference type="NCBI Taxonomy" id="761204"/>
    <lineage>
        <taxon>Eukaryota</taxon>
        <taxon>Sar</taxon>
        <taxon>Stramenopiles</taxon>
        <taxon>Oomycota</taxon>
        <taxon>Peronosporomycetes</taxon>
        <taxon>Peronosporales</taxon>
        <taxon>Peronosporaceae</taxon>
        <taxon>Phytophthora</taxon>
    </lineage>
</organism>
<dbReference type="RefSeq" id="XP_008897586.1">
    <property type="nucleotide sequence ID" value="XM_008899338.1"/>
</dbReference>
<accession>W2QZK7</accession>
<evidence type="ECO:0000313" key="3">
    <source>
        <dbReference type="Proteomes" id="UP000018817"/>
    </source>
</evidence>
<reference evidence="2 3" key="2">
    <citation type="submission" date="2013-11" db="EMBL/GenBank/DDBJ databases">
        <title>The Genome Sequence of Phytophthora parasitica INRA-310.</title>
        <authorList>
            <consortium name="The Broad Institute Genomics Platform"/>
            <person name="Russ C."/>
            <person name="Tyler B."/>
            <person name="Panabieres F."/>
            <person name="Shan W."/>
            <person name="Tripathy S."/>
            <person name="Grunwald N."/>
            <person name="Machado M."/>
            <person name="Johnson C.S."/>
            <person name="Arredondo F."/>
            <person name="Hong C."/>
            <person name="Coffey M."/>
            <person name="Young S.K."/>
            <person name="Zeng Q."/>
            <person name="Gargeya S."/>
            <person name="Fitzgerald M."/>
            <person name="Abouelleil A."/>
            <person name="Alvarado L."/>
            <person name="Chapman S.B."/>
            <person name="Gainer-Dewar J."/>
            <person name="Goldberg J."/>
            <person name="Griggs A."/>
            <person name="Gujja S."/>
            <person name="Hansen M."/>
            <person name="Howarth C."/>
            <person name="Imamovic A."/>
            <person name="Ireland A."/>
            <person name="Larimer J."/>
            <person name="McCowan C."/>
            <person name="Murphy C."/>
            <person name="Pearson M."/>
            <person name="Poon T.W."/>
            <person name="Priest M."/>
            <person name="Roberts A."/>
            <person name="Saif S."/>
            <person name="Shea T."/>
            <person name="Sykes S."/>
            <person name="Wortman J."/>
            <person name="Nusbaum C."/>
            <person name="Birren B."/>
        </authorList>
    </citation>
    <scope>NUCLEOTIDE SEQUENCE [LARGE SCALE GENOMIC DNA]</scope>
    <source>
        <strain evidence="2 3">INRA-310</strain>
    </source>
</reference>
<dbReference type="Proteomes" id="UP000018817">
    <property type="component" value="Unassembled WGS sequence"/>
</dbReference>
<sequence>MELPPCIARNHDLHSSKRPLMDYRAGQAQKYFAPEAKQDEDRTPPGPFTMGSKFAI</sequence>
<proteinExistence type="predicted"/>
<reference evidence="3" key="1">
    <citation type="submission" date="2011-12" db="EMBL/GenBank/DDBJ databases">
        <authorList>
            <consortium name="The Broad Institute Genome Sequencing Platform"/>
            <person name="Russ C."/>
            <person name="Tyler B."/>
            <person name="Panabieres F."/>
            <person name="Shan W."/>
            <person name="Tripathy S."/>
            <person name="Grunwald N."/>
            <person name="Machado M."/>
            <person name="Young S.K."/>
            <person name="Zeng Q."/>
            <person name="Gargeya S."/>
            <person name="Fitzgerald M."/>
            <person name="Haas B."/>
            <person name="Abouelleil A."/>
            <person name="Alvarado L."/>
            <person name="Arachchi H.M."/>
            <person name="Berlin A."/>
            <person name="Chapman S.B."/>
            <person name="Gearin G."/>
            <person name="Goldberg J."/>
            <person name="Griggs A."/>
            <person name="Gujja S."/>
            <person name="Hansen M."/>
            <person name="Heiman D."/>
            <person name="Howarth C."/>
            <person name="Larimer J."/>
            <person name="Lui A."/>
            <person name="MacDonald P.J.P."/>
            <person name="McCowen C."/>
            <person name="Montmayeur A."/>
            <person name="Murphy C."/>
            <person name="Neiman D."/>
            <person name="Pearson M."/>
            <person name="Priest M."/>
            <person name="Roberts A."/>
            <person name="Saif S."/>
            <person name="Shea T."/>
            <person name="Sisk P."/>
            <person name="Stolte C."/>
            <person name="Sykes S."/>
            <person name="Wortman J."/>
            <person name="Nusbaum C."/>
            <person name="Birren B."/>
        </authorList>
    </citation>
    <scope>NUCLEOTIDE SEQUENCE [LARGE SCALE GENOMIC DNA]</scope>
    <source>
        <strain evidence="3">INRA-310</strain>
    </source>
</reference>